<dbReference type="PROSITE" id="PS50206">
    <property type="entry name" value="RHODANESE_3"/>
    <property type="match status" value="4"/>
</dbReference>
<feature type="domain" description="Rhodanese" evidence="1">
    <location>
        <begin position="139"/>
        <end position="230"/>
    </location>
</feature>
<feature type="domain" description="Rhodanese" evidence="1">
    <location>
        <begin position="275"/>
        <end position="365"/>
    </location>
</feature>
<dbReference type="EMBL" id="NHRY01000223">
    <property type="protein sequence ID" value="PPQ29651.1"/>
    <property type="molecule type" value="Genomic_DNA"/>
</dbReference>
<protein>
    <recommendedName>
        <fullName evidence="1">Rhodanese domain-containing protein</fullName>
    </recommendedName>
</protein>
<name>A0A2S6N4V4_RHOGL</name>
<dbReference type="PANTHER" id="PTHR44086">
    <property type="entry name" value="THIOSULFATE SULFURTRANSFERASE RDL2, MITOCHONDRIAL-RELATED"/>
    <property type="match status" value="1"/>
</dbReference>
<gene>
    <name evidence="2" type="ORF">CCS01_20870</name>
</gene>
<dbReference type="PANTHER" id="PTHR44086:SF10">
    <property type="entry name" value="THIOSULFATE SULFURTRANSFERASE_RHODANESE-LIKE DOMAIN-CONTAINING PROTEIN 3"/>
    <property type="match status" value="1"/>
</dbReference>
<evidence type="ECO:0000259" key="1">
    <source>
        <dbReference type="PROSITE" id="PS50206"/>
    </source>
</evidence>
<dbReference type="InterPro" id="IPR001763">
    <property type="entry name" value="Rhodanese-like_dom"/>
</dbReference>
<sequence>MMKRITAETLRSWITDGEELALLDAREDGEFGASHLFWAVPCGLARREMRVRALAPRQSVRACCVDDGRGVAESLAAWLESVGFTDVSVLDGGTPAWEAAGYELFSGVNVPSKAFGEWVEHHFGTESVDARELKAWIDSGRDMVVLDSRTMEEFTRMSIPTGISVPGGELVYRIGDIAPDPKTLVVVNCAGRTRSILGAESLRRAGIPNKVVALRNGTMGWELAGLRCDRGRTDKYQPGTPKTTSLALKRAQAFAEHSGVGVIGPLDLSRFEDDPDRTLYVLDVRDPAEFRAGHRPGSRNAPGGQLVQATDQWIGVRNARIVLVDDTGVRARMTAAWLRQMGHRDVFVVEGGLEAVRTTAPAVVPVPELGAPVDLIDVSACVRLLDSAARTVVLDLARSIEFREGHIPGAIWGIRGRLEPLRGQLSAAGHVVLTSPDGLLARLAVPEARTLTTAQVHVLEGGTEAWHAFGRPLVKDRATPPDEACIDFYLRPYDRNAGVEAAMHAYLSWEIDLVHQIERDGTVAFGVPGEADAVA</sequence>
<dbReference type="SUPFAM" id="SSF52821">
    <property type="entry name" value="Rhodanese/Cell cycle control phosphatase"/>
    <property type="match status" value="4"/>
</dbReference>
<proteinExistence type="predicted"/>
<dbReference type="Proteomes" id="UP000239724">
    <property type="component" value="Unassembled WGS sequence"/>
</dbReference>
<evidence type="ECO:0000313" key="3">
    <source>
        <dbReference type="Proteomes" id="UP000239724"/>
    </source>
</evidence>
<dbReference type="AlphaFoldDB" id="A0A2S6N4V4"/>
<feature type="domain" description="Rhodanese" evidence="1">
    <location>
        <begin position="16"/>
        <end position="106"/>
    </location>
</feature>
<feature type="domain" description="Rhodanese" evidence="1">
    <location>
        <begin position="387"/>
        <end position="475"/>
    </location>
</feature>
<organism evidence="2 3">
    <name type="scientific">Rhodopila globiformis</name>
    <name type="common">Rhodopseudomonas globiformis</name>
    <dbReference type="NCBI Taxonomy" id="1071"/>
    <lineage>
        <taxon>Bacteria</taxon>
        <taxon>Pseudomonadati</taxon>
        <taxon>Pseudomonadota</taxon>
        <taxon>Alphaproteobacteria</taxon>
        <taxon>Acetobacterales</taxon>
        <taxon>Acetobacteraceae</taxon>
        <taxon>Rhodopila</taxon>
    </lineage>
</organism>
<dbReference type="SMART" id="SM00450">
    <property type="entry name" value="RHOD"/>
    <property type="match status" value="4"/>
</dbReference>
<comment type="caution">
    <text evidence="2">The sequence shown here is derived from an EMBL/GenBank/DDBJ whole genome shotgun (WGS) entry which is preliminary data.</text>
</comment>
<evidence type="ECO:0000313" key="2">
    <source>
        <dbReference type="EMBL" id="PPQ29651.1"/>
    </source>
</evidence>
<dbReference type="InterPro" id="IPR036873">
    <property type="entry name" value="Rhodanese-like_dom_sf"/>
</dbReference>
<reference evidence="2 3" key="1">
    <citation type="journal article" date="2018" name="Arch. Microbiol.">
        <title>New insights into the metabolic potential of the phototrophic purple bacterium Rhodopila globiformis DSM 161(T) from its draft genome sequence and evidence for a vanadium-dependent nitrogenase.</title>
        <authorList>
            <person name="Imhoff J.F."/>
            <person name="Rahn T."/>
            <person name="Kunzel S."/>
            <person name="Neulinger S.C."/>
        </authorList>
    </citation>
    <scope>NUCLEOTIDE SEQUENCE [LARGE SCALE GENOMIC DNA]</scope>
    <source>
        <strain evidence="2 3">DSM 161</strain>
    </source>
</reference>
<dbReference type="Pfam" id="PF00581">
    <property type="entry name" value="Rhodanese"/>
    <property type="match status" value="3"/>
</dbReference>
<dbReference type="Gene3D" id="3.40.250.10">
    <property type="entry name" value="Rhodanese-like domain"/>
    <property type="match status" value="4"/>
</dbReference>
<keyword evidence="3" id="KW-1185">Reference proteome</keyword>
<dbReference type="OrthoDB" id="9789585at2"/>
<dbReference type="GO" id="GO:0004792">
    <property type="term" value="F:thiosulfate-cyanide sulfurtransferase activity"/>
    <property type="evidence" value="ECO:0007669"/>
    <property type="project" value="TreeGrafter"/>
</dbReference>
<dbReference type="CDD" id="cd01534">
    <property type="entry name" value="4RHOD_Repeat_3"/>
    <property type="match status" value="1"/>
</dbReference>
<accession>A0A2S6N4V4</accession>